<dbReference type="InterPro" id="IPR016169">
    <property type="entry name" value="FAD-bd_PCMH_sub2"/>
</dbReference>
<dbReference type="AlphaFoldDB" id="A0A9J6P940"/>
<dbReference type="PROSITE" id="PS51387">
    <property type="entry name" value="FAD_PCMH"/>
    <property type="match status" value="1"/>
</dbReference>
<proteinExistence type="predicted"/>
<dbReference type="InterPro" id="IPR016166">
    <property type="entry name" value="FAD-bd_PCMH"/>
</dbReference>
<keyword evidence="4" id="KW-1185">Reference proteome</keyword>
<organism evidence="3 4">
    <name type="scientific">Futiania mangrovi</name>
    <dbReference type="NCBI Taxonomy" id="2959716"/>
    <lineage>
        <taxon>Bacteria</taxon>
        <taxon>Pseudomonadati</taxon>
        <taxon>Pseudomonadota</taxon>
        <taxon>Alphaproteobacteria</taxon>
        <taxon>Futianiales</taxon>
        <taxon>Futianiaceae</taxon>
        <taxon>Futiania</taxon>
    </lineage>
</organism>
<dbReference type="PANTHER" id="PTHR43762:SF1">
    <property type="entry name" value="D-ARABINONO-1,4-LACTONE OXIDASE"/>
    <property type="match status" value="1"/>
</dbReference>
<sequence length="435" mass="46535">MLLSGWGRYPRAQGRPTRAADTDAARTALAAARSDGGMIARGLGRSYGDSALGGRVLETGALDRFRAFDPATGTVTCEAGVSIADLLRVFLPRGWFPPVTPGTKHVSIGGAIASDVHGKNHHGAGSFSDHVQAVEILLADGSVVVASRERHADLFAATCGGMGLTGVILAATLRLMPVASGMIRARTLKAENLDACLGLFETHADATYSVAWIDCLATGDALGRSLVMLGEHAGGGGVPRLARARLSLPFDLPGVLLNRMTMKAFNALYYRRVRTPDRTAIVPFEPYFYPLDGIGGWNRAYGSRGFLQYQFVLPKAAGRDALAAILLRIADSGRGSFLAVLKAFGPGNANPLSFPMEGYTLALDFPVRDDDFALLDRLDDMVVAHGGRLYLAKDARMSAATFRASYPRWETFQEVRARYGALGVFRSLQSDRLGL</sequence>
<evidence type="ECO:0000313" key="4">
    <source>
        <dbReference type="Proteomes" id="UP001055804"/>
    </source>
</evidence>
<gene>
    <name evidence="3" type="ORF">NJQ99_08185</name>
</gene>
<dbReference type="GO" id="GO:0071949">
    <property type="term" value="F:FAD binding"/>
    <property type="evidence" value="ECO:0007669"/>
    <property type="project" value="InterPro"/>
</dbReference>
<dbReference type="RefSeq" id="WP_269332341.1">
    <property type="nucleotide sequence ID" value="NZ_JAMZFT010000002.1"/>
</dbReference>
<reference evidence="3" key="1">
    <citation type="submission" date="2022-06" db="EMBL/GenBank/DDBJ databases">
        <title>Isolation and Genomics of Futiania mangrovii gen. nov., sp. nov., a Rare and Metabolically-versatile member in the Class Alphaproteobacteria.</title>
        <authorList>
            <person name="Liu L."/>
            <person name="Huang W.-C."/>
            <person name="Pan J."/>
            <person name="Li J."/>
            <person name="Huang Y."/>
            <person name="Du H."/>
            <person name="Liu Y."/>
            <person name="Li M."/>
        </authorList>
    </citation>
    <scope>NUCLEOTIDE SEQUENCE</scope>
    <source>
        <strain evidence="3">FT118</strain>
    </source>
</reference>
<dbReference type="PANTHER" id="PTHR43762">
    <property type="entry name" value="L-GULONOLACTONE OXIDASE"/>
    <property type="match status" value="1"/>
</dbReference>
<dbReference type="GO" id="GO:0016899">
    <property type="term" value="F:oxidoreductase activity, acting on the CH-OH group of donors, oxygen as acceptor"/>
    <property type="evidence" value="ECO:0007669"/>
    <property type="project" value="InterPro"/>
</dbReference>
<keyword evidence="1" id="KW-0274">FAD</keyword>
<evidence type="ECO:0000256" key="1">
    <source>
        <dbReference type="ARBA" id="ARBA00022827"/>
    </source>
</evidence>
<dbReference type="SUPFAM" id="SSF56176">
    <property type="entry name" value="FAD-binding/transporter-associated domain-like"/>
    <property type="match status" value="1"/>
</dbReference>
<dbReference type="InterPro" id="IPR036318">
    <property type="entry name" value="FAD-bd_PCMH-like_sf"/>
</dbReference>
<dbReference type="EMBL" id="JAMZFT010000002">
    <property type="protein sequence ID" value="MCP1336380.1"/>
    <property type="molecule type" value="Genomic_DNA"/>
</dbReference>
<dbReference type="InterPro" id="IPR010031">
    <property type="entry name" value="FAD_lactone_oxidase-like"/>
</dbReference>
<evidence type="ECO:0000313" key="3">
    <source>
        <dbReference type="EMBL" id="MCP1336380.1"/>
    </source>
</evidence>
<name>A0A9J6P940_9PROT</name>
<comment type="caution">
    <text evidence="3">The sequence shown here is derived from an EMBL/GenBank/DDBJ whole genome shotgun (WGS) entry which is preliminary data.</text>
</comment>
<keyword evidence="1" id="KW-0285">Flavoprotein</keyword>
<dbReference type="Proteomes" id="UP001055804">
    <property type="component" value="Unassembled WGS sequence"/>
</dbReference>
<feature type="domain" description="FAD-binding PCMH-type" evidence="2">
    <location>
        <begin position="8"/>
        <end position="178"/>
    </location>
</feature>
<protein>
    <submittedName>
        <fullName evidence="3">FAD-binding oxidoreductase</fullName>
    </submittedName>
</protein>
<dbReference type="Gene3D" id="3.30.465.10">
    <property type="match status" value="1"/>
</dbReference>
<dbReference type="Pfam" id="PF01565">
    <property type="entry name" value="FAD_binding_4"/>
    <property type="match status" value="1"/>
</dbReference>
<evidence type="ECO:0000259" key="2">
    <source>
        <dbReference type="PROSITE" id="PS51387"/>
    </source>
</evidence>
<accession>A0A9J6P940</accession>
<dbReference type="InterPro" id="IPR006094">
    <property type="entry name" value="Oxid_FAD_bind_N"/>
</dbReference>